<feature type="compositionally biased region" description="Basic residues" evidence="16">
    <location>
        <begin position="1675"/>
        <end position="1692"/>
    </location>
</feature>
<feature type="compositionally biased region" description="Low complexity" evidence="16">
    <location>
        <begin position="237"/>
        <end position="249"/>
    </location>
</feature>
<dbReference type="InterPro" id="IPR001650">
    <property type="entry name" value="Helicase_C-like"/>
</dbReference>
<feature type="region of interest" description="Disordered" evidence="16">
    <location>
        <begin position="470"/>
        <end position="782"/>
    </location>
</feature>
<evidence type="ECO:0000256" key="11">
    <source>
        <dbReference type="ARBA" id="ARBA00023125"/>
    </source>
</evidence>
<feature type="compositionally biased region" description="Basic and acidic residues" evidence="16">
    <location>
        <begin position="679"/>
        <end position="691"/>
    </location>
</feature>
<dbReference type="PROSITE" id="PS51204">
    <property type="entry name" value="HSA"/>
    <property type="match status" value="1"/>
</dbReference>
<evidence type="ECO:0000256" key="15">
    <source>
        <dbReference type="ARBA" id="ARBA00047995"/>
    </source>
</evidence>
<dbReference type="GO" id="GO:0005524">
    <property type="term" value="F:ATP binding"/>
    <property type="evidence" value="ECO:0007669"/>
    <property type="project" value="UniProtKB-KW"/>
</dbReference>
<evidence type="ECO:0000313" key="20">
    <source>
        <dbReference type="EMBL" id="KAF2112156.1"/>
    </source>
</evidence>
<comment type="similarity">
    <text evidence="2">Belongs to the SNF2/RAD54 helicase family. SWR1 subfamily.</text>
</comment>
<dbReference type="PANTHER" id="PTHR45685:SF1">
    <property type="entry name" value="HELICASE SRCAP"/>
    <property type="match status" value="1"/>
</dbReference>
<dbReference type="PROSITE" id="PS51194">
    <property type="entry name" value="HELICASE_CTER"/>
    <property type="match status" value="1"/>
</dbReference>
<dbReference type="GO" id="GO:0042393">
    <property type="term" value="F:histone binding"/>
    <property type="evidence" value="ECO:0007669"/>
    <property type="project" value="TreeGrafter"/>
</dbReference>
<dbReference type="GO" id="GO:0006338">
    <property type="term" value="P:chromatin remodeling"/>
    <property type="evidence" value="ECO:0007669"/>
    <property type="project" value="UniProtKB-ARBA"/>
</dbReference>
<dbReference type="InterPro" id="IPR014012">
    <property type="entry name" value="HSA_dom"/>
</dbReference>
<dbReference type="SMART" id="SM00487">
    <property type="entry name" value="DEXDc"/>
    <property type="match status" value="1"/>
</dbReference>
<dbReference type="GO" id="GO:0003678">
    <property type="term" value="F:DNA helicase activity"/>
    <property type="evidence" value="ECO:0007669"/>
    <property type="project" value="UniProtKB-EC"/>
</dbReference>
<keyword evidence="11" id="KW-0238">DNA-binding</keyword>
<feature type="domain" description="Helicase C-terminal" evidence="18">
    <location>
        <begin position="1392"/>
        <end position="1545"/>
    </location>
</feature>
<feature type="domain" description="HSA" evidence="19">
    <location>
        <begin position="340"/>
        <end position="416"/>
    </location>
</feature>
<accession>A0A6A5YZ42</accession>
<organism evidence="20 21">
    <name type="scientific">Lophiotrema nucula</name>
    <dbReference type="NCBI Taxonomy" id="690887"/>
    <lineage>
        <taxon>Eukaryota</taxon>
        <taxon>Fungi</taxon>
        <taxon>Dikarya</taxon>
        <taxon>Ascomycota</taxon>
        <taxon>Pezizomycotina</taxon>
        <taxon>Dothideomycetes</taxon>
        <taxon>Pleosporomycetidae</taxon>
        <taxon>Pleosporales</taxon>
        <taxon>Lophiotremataceae</taxon>
        <taxon>Lophiotrema</taxon>
    </lineage>
</organism>
<feature type="compositionally biased region" description="Acidic residues" evidence="16">
    <location>
        <begin position="642"/>
        <end position="669"/>
    </location>
</feature>
<dbReference type="GO" id="GO:0000812">
    <property type="term" value="C:Swr1 complex"/>
    <property type="evidence" value="ECO:0007669"/>
    <property type="project" value="TreeGrafter"/>
</dbReference>
<evidence type="ECO:0000256" key="16">
    <source>
        <dbReference type="SAM" id="MobiDB-lite"/>
    </source>
</evidence>
<evidence type="ECO:0000256" key="14">
    <source>
        <dbReference type="ARBA" id="ARBA00023242"/>
    </source>
</evidence>
<dbReference type="SUPFAM" id="SSF52540">
    <property type="entry name" value="P-loop containing nucleoside triphosphate hydrolases"/>
    <property type="match status" value="2"/>
</dbReference>
<evidence type="ECO:0000256" key="5">
    <source>
        <dbReference type="ARBA" id="ARBA00022741"/>
    </source>
</evidence>
<evidence type="ECO:0000256" key="6">
    <source>
        <dbReference type="ARBA" id="ARBA00022801"/>
    </source>
</evidence>
<evidence type="ECO:0000256" key="9">
    <source>
        <dbReference type="ARBA" id="ARBA00022853"/>
    </source>
</evidence>
<keyword evidence="8" id="KW-0067">ATP-binding</keyword>
<feature type="domain" description="Helicase ATP-binding" evidence="17">
    <location>
        <begin position="802"/>
        <end position="969"/>
    </location>
</feature>
<dbReference type="FunFam" id="3.40.50.10810:FF:000005">
    <property type="entry name" value="Photoperiod-independent early flowering 1"/>
    <property type="match status" value="1"/>
</dbReference>
<keyword evidence="21" id="KW-1185">Reference proteome</keyword>
<protein>
    <recommendedName>
        <fullName evidence="4">DNA helicase</fullName>
        <ecNumber evidence="4">3.6.4.12</ecNumber>
    </recommendedName>
</protein>
<dbReference type="OrthoDB" id="372624at2759"/>
<dbReference type="InterPro" id="IPR049730">
    <property type="entry name" value="SNF2/RAD54-like_C"/>
</dbReference>
<evidence type="ECO:0000259" key="17">
    <source>
        <dbReference type="PROSITE" id="PS51192"/>
    </source>
</evidence>
<keyword evidence="10" id="KW-0805">Transcription regulation</keyword>
<dbReference type="PANTHER" id="PTHR45685">
    <property type="entry name" value="HELICASE SRCAP-RELATED"/>
    <property type="match status" value="1"/>
</dbReference>
<feature type="compositionally biased region" description="Basic and acidic residues" evidence="16">
    <location>
        <begin position="21"/>
        <end position="30"/>
    </location>
</feature>
<dbReference type="EMBL" id="ML977332">
    <property type="protein sequence ID" value="KAF2112156.1"/>
    <property type="molecule type" value="Genomic_DNA"/>
</dbReference>
<dbReference type="InterPro" id="IPR050520">
    <property type="entry name" value="INO80/SWR1_helicase"/>
</dbReference>
<feature type="region of interest" description="Disordered" evidence="16">
    <location>
        <begin position="1"/>
        <end position="282"/>
    </location>
</feature>
<dbReference type="Gene3D" id="1.20.120.850">
    <property type="entry name" value="SWI2/SNF2 ATPases, N-terminal domain"/>
    <property type="match status" value="1"/>
</dbReference>
<comment type="subunit">
    <text evidence="3">Component of the SWR1 chromatin-remodeling complex.</text>
</comment>
<proteinExistence type="inferred from homology"/>
<dbReference type="GO" id="GO:0016887">
    <property type="term" value="F:ATP hydrolysis activity"/>
    <property type="evidence" value="ECO:0007669"/>
    <property type="project" value="TreeGrafter"/>
</dbReference>
<comment type="subcellular location">
    <subcellularLocation>
        <location evidence="1">Nucleus</location>
    </subcellularLocation>
</comment>
<feature type="region of interest" description="Disordered" evidence="16">
    <location>
        <begin position="1661"/>
        <end position="1692"/>
    </location>
</feature>
<keyword evidence="13" id="KW-0804">Transcription</keyword>
<feature type="compositionally biased region" description="Polar residues" evidence="16">
    <location>
        <begin position="10"/>
        <end position="20"/>
    </location>
</feature>
<dbReference type="GO" id="GO:0003677">
    <property type="term" value="F:DNA binding"/>
    <property type="evidence" value="ECO:0007669"/>
    <property type="project" value="UniProtKB-KW"/>
</dbReference>
<feature type="compositionally biased region" description="Low complexity" evidence="16">
    <location>
        <begin position="168"/>
        <end position="177"/>
    </location>
</feature>
<dbReference type="EC" id="3.6.4.12" evidence="4"/>
<dbReference type="Pfam" id="PF07529">
    <property type="entry name" value="HSA"/>
    <property type="match status" value="1"/>
</dbReference>
<keyword evidence="6" id="KW-0378">Hydrolase</keyword>
<dbReference type="SMART" id="SM00490">
    <property type="entry name" value="HELICc"/>
    <property type="match status" value="1"/>
</dbReference>
<evidence type="ECO:0000256" key="7">
    <source>
        <dbReference type="ARBA" id="ARBA00022806"/>
    </source>
</evidence>
<feature type="compositionally biased region" description="Polar residues" evidence="16">
    <location>
        <begin position="217"/>
        <end position="236"/>
    </location>
</feature>
<feature type="compositionally biased region" description="Basic and acidic residues" evidence="16">
    <location>
        <begin position="1661"/>
        <end position="1674"/>
    </location>
</feature>
<feature type="compositionally biased region" description="Acidic residues" evidence="16">
    <location>
        <begin position="500"/>
        <end position="523"/>
    </location>
</feature>
<dbReference type="PROSITE" id="PS51192">
    <property type="entry name" value="HELICASE_ATP_BIND_1"/>
    <property type="match status" value="1"/>
</dbReference>
<dbReference type="Proteomes" id="UP000799770">
    <property type="component" value="Unassembled WGS sequence"/>
</dbReference>
<dbReference type="InterPro" id="IPR027417">
    <property type="entry name" value="P-loop_NTPase"/>
</dbReference>
<evidence type="ECO:0000256" key="10">
    <source>
        <dbReference type="ARBA" id="ARBA00023015"/>
    </source>
</evidence>
<dbReference type="InterPro" id="IPR000330">
    <property type="entry name" value="SNF2_N"/>
</dbReference>
<dbReference type="FunFam" id="3.40.50.300:FF:000655">
    <property type="entry name" value="Protein PHOTOPERIOD-INDEPENDENT EARLY FLOWERING 1"/>
    <property type="match status" value="1"/>
</dbReference>
<feature type="compositionally biased region" description="Basic and acidic residues" evidence="16">
    <location>
        <begin position="46"/>
        <end position="55"/>
    </location>
</feature>
<dbReference type="InterPro" id="IPR014001">
    <property type="entry name" value="Helicase_ATP-bd"/>
</dbReference>
<dbReference type="InterPro" id="IPR038718">
    <property type="entry name" value="SNF2-like_sf"/>
</dbReference>
<evidence type="ECO:0000256" key="4">
    <source>
        <dbReference type="ARBA" id="ARBA00012551"/>
    </source>
</evidence>
<dbReference type="Pfam" id="PF00271">
    <property type="entry name" value="Helicase_C"/>
    <property type="match status" value="1"/>
</dbReference>
<keyword evidence="9" id="KW-0156">Chromatin regulator</keyword>
<keyword evidence="5" id="KW-0547">Nucleotide-binding</keyword>
<evidence type="ECO:0000259" key="18">
    <source>
        <dbReference type="PROSITE" id="PS51194"/>
    </source>
</evidence>
<evidence type="ECO:0000259" key="19">
    <source>
        <dbReference type="PROSITE" id="PS51204"/>
    </source>
</evidence>
<feature type="compositionally biased region" description="Polar residues" evidence="16">
    <location>
        <begin position="146"/>
        <end position="157"/>
    </location>
</feature>
<evidence type="ECO:0000256" key="13">
    <source>
        <dbReference type="ARBA" id="ARBA00023163"/>
    </source>
</evidence>
<sequence>MEVAEIEGGTSDSIPNTTSDAPHELDDAAATHDAQPDEENNTVAVKSEEELPARSEDDDGATQRPLKRRKLGDLTPRRSSSRAFSPPWKSFAVDGPTTIIADGVRKSARVNKDAPAPEPAKRSTRHAAKATQTNGNSKNGSKKNSFRSVSGPATTSKTKQEPSHAKKASAASVKSPAQGSRKSERQRKPSATAAAFSSPVVQNGSPDKKKPGRPRKSTQTSDVISTDLYSTPVAQHTYSYDQTYDYQTSPDDSNPTGPGPRLRLRLRRPDPPNRHPGHAPHAAKFSTFAEWLQNDDPLEGEETQRITRDKAQEEAERRLQIVEAAERGALSLARCSIFAPQPAEEPPPQYNHWDHIVAHALHFNKLLREESSYHKRIAKTLAREAVDYWKNKYKRKTQEEIDEEERERAVIRYKQLVKDVKDSWALVKGEIDKERVARWEEEQLQLGHKAMDNMFNQAKEILGRGMVDSASSFVSDDRGSESEAEHDFGSGSSGASHAQEDEDEIMSSDSGSEEEAAENDEDANLTAEQLQAKYGQLPDVPVGSSDVEESEHGANEGQDEDGNDEERTPEPSPDPELEMQDADVLPPNPFDHANGFHEFDTPDDDQPDSGIDPATIELDQVNDALLDSDDDGMASQSGSEEWPSDEDSEGSEEDEVPSSSDGSDEEDDVGMMGFLAPSEMKKMKEAAKAVVDEQQDEEEAPITNGVNGYHDDEEDIKGPVNGTAKPEPEIEVDPTNGDGDVDAQKKPAIDITESEAVDDIATGKPISRSRSRQNSEPPRTEIPSLLRGTLREYQHGGLDWLANLYDTDTNGILADEMGLGKTIQTIALLAYVAVYRQIWGPHLVVVPTSVMLNWEMEFKKWCPGFKILTYYGDIAERKRKRSGWRTTGPDMYNVVITSYQLILQDAAAFKMRPWKYLILDEAHNIKNFKSQRWQTMLNLRTEKRLLLTGTPLQNNIDELWSLLYFLMPAGFAGEGRIAGLEEFTMALKNPTSQILEQGRQQLDAEAQKIVKKLHEVLRPYLLRRLKADVEKQMPAKYEHVVYCKLSKRQRQLYDGFMGRATTKAILSSGNYMSIINCLMSLRKVCNHPDLFETRAIVTSMAMPKSVAAAYEIKDLLIRKRLHEGMEDQKVNLEALNLVFARREQTSMLHARRSQRIRATRPLQDLIERQTRRLNSSSAGTSASSLQSVLSVMADRENVAVRDHLQNCLKLTRARTQFLPIYGKGLINRLTLNYQNYAFGGQLEGPEKKPVYVPAYNPAPTTPYGMPAPIIRHPMPPEKVEREPGKRGQLGFRAPRNPLIASEWYQRQISYFQEMIPTVEQRAATLEPIVTRFTCATPAVAAEELATLTLSAPGVKQIRSSELVRRKDPFHESRIRQSIAFPDKRLLQYDCGKLQRLAVLLRDLQAGGHRALIFTQMTKVLDILEQFLNIHGHRYLRLDGATKVEQRQLLTDRFNSDPKILCFILSSRSGGLGINLTGADTVIFYDLDWNPAMDKQCQDRSHRIGQTRDVHIYKFVSEYTIEANILRKSNQKRLLDDVIIQKGDFTTDYFNKVTWKDALDNEPVDEAGAAMDRVLGEKAGLLGDAHVMQTVEDTEDRAAATVAQKEIVDEIHDDQVDFNESSAATPANGLTRATSEAVEQARKNAAIELRHVDEYMLSLFREEYGKEPYKPPTDRQKRHRKGHDPHRTGRRRH</sequence>
<evidence type="ECO:0000256" key="2">
    <source>
        <dbReference type="ARBA" id="ARBA00009220"/>
    </source>
</evidence>
<name>A0A6A5YZ42_9PLEO</name>
<comment type="catalytic activity">
    <reaction evidence="15">
        <text>ATP + H2O = ADP + phosphate + H(+)</text>
        <dbReference type="Rhea" id="RHEA:13065"/>
        <dbReference type="ChEBI" id="CHEBI:15377"/>
        <dbReference type="ChEBI" id="CHEBI:15378"/>
        <dbReference type="ChEBI" id="CHEBI:30616"/>
        <dbReference type="ChEBI" id="CHEBI:43474"/>
        <dbReference type="ChEBI" id="CHEBI:456216"/>
        <dbReference type="EC" id="3.6.4.12"/>
    </reaction>
</comment>
<evidence type="ECO:0000313" key="21">
    <source>
        <dbReference type="Proteomes" id="UP000799770"/>
    </source>
</evidence>
<keyword evidence="12" id="KW-0010">Activator</keyword>
<keyword evidence="14" id="KW-0539">Nucleus</keyword>
<keyword evidence="7" id="KW-0347">Helicase</keyword>
<gene>
    <name evidence="20" type="ORF">BDV96DRAFT_649516</name>
</gene>
<dbReference type="CDD" id="cd18793">
    <property type="entry name" value="SF2_C_SNF"/>
    <property type="match status" value="1"/>
</dbReference>
<reference evidence="20" key="1">
    <citation type="journal article" date="2020" name="Stud. Mycol.">
        <title>101 Dothideomycetes genomes: a test case for predicting lifestyles and emergence of pathogens.</title>
        <authorList>
            <person name="Haridas S."/>
            <person name="Albert R."/>
            <person name="Binder M."/>
            <person name="Bloem J."/>
            <person name="Labutti K."/>
            <person name="Salamov A."/>
            <person name="Andreopoulos B."/>
            <person name="Baker S."/>
            <person name="Barry K."/>
            <person name="Bills G."/>
            <person name="Bluhm B."/>
            <person name="Cannon C."/>
            <person name="Castanera R."/>
            <person name="Culley D."/>
            <person name="Daum C."/>
            <person name="Ezra D."/>
            <person name="Gonzalez J."/>
            <person name="Henrissat B."/>
            <person name="Kuo A."/>
            <person name="Liang C."/>
            <person name="Lipzen A."/>
            <person name="Lutzoni F."/>
            <person name="Magnuson J."/>
            <person name="Mondo S."/>
            <person name="Nolan M."/>
            <person name="Ohm R."/>
            <person name="Pangilinan J."/>
            <person name="Park H.-J."/>
            <person name="Ramirez L."/>
            <person name="Alfaro M."/>
            <person name="Sun H."/>
            <person name="Tritt A."/>
            <person name="Yoshinaga Y."/>
            <person name="Zwiers L.-H."/>
            <person name="Turgeon B."/>
            <person name="Goodwin S."/>
            <person name="Spatafora J."/>
            <person name="Crous P."/>
            <person name="Grigoriev I."/>
        </authorList>
    </citation>
    <scope>NUCLEOTIDE SEQUENCE</scope>
    <source>
        <strain evidence="20">CBS 627.86</strain>
    </source>
</reference>
<evidence type="ECO:0000256" key="1">
    <source>
        <dbReference type="ARBA" id="ARBA00004123"/>
    </source>
</evidence>
<dbReference type="Gene3D" id="3.40.50.10810">
    <property type="entry name" value="Tandem AAA-ATPase domain"/>
    <property type="match status" value="1"/>
</dbReference>
<dbReference type="Gene3D" id="3.40.50.300">
    <property type="entry name" value="P-loop containing nucleotide triphosphate hydrolases"/>
    <property type="match status" value="1"/>
</dbReference>
<dbReference type="Pfam" id="PF00176">
    <property type="entry name" value="SNF2-rel_dom"/>
    <property type="match status" value="1"/>
</dbReference>
<evidence type="ECO:0000256" key="12">
    <source>
        <dbReference type="ARBA" id="ARBA00023159"/>
    </source>
</evidence>
<evidence type="ECO:0000256" key="3">
    <source>
        <dbReference type="ARBA" id="ARBA00011826"/>
    </source>
</evidence>
<evidence type="ECO:0000256" key="8">
    <source>
        <dbReference type="ARBA" id="ARBA00022840"/>
    </source>
</evidence>
<feature type="compositionally biased region" description="Basic and acidic residues" evidence="16">
    <location>
        <begin position="475"/>
        <end position="488"/>
    </location>
</feature>